<name>A0A450WTZ3_9GAMM</name>
<protein>
    <submittedName>
        <fullName evidence="2">Uncharacterized protein</fullName>
    </submittedName>
</protein>
<dbReference type="AlphaFoldDB" id="A0A450WTZ3"/>
<evidence type="ECO:0000256" key="1">
    <source>
        <dbReference type="SAM" id="Phobius"/>
    </source>
</evidence>
<gene>
    <name evidence="2" type="ORF">BECKLPF1236B_GA0070989_12134</name>
</gene>
<reference evidence="2" key="1">
    <citation type="submission" date="2019-02" db="EMBL/GenBank/DDBJ databases">
        <authorList>
            <person name="Gruber-Vodicka R. H."/>
            <person name="Seah K. B. B."/>
        </authorList>
    </citation>
    <scope>NUCLEOTIDE SEQUENCE</scope>
    <source>
        <strain evidence="2">BECK_S313</strain>
    </source>
</reference>
<accession>A0A450WTZ3</accession>
<organism evidence="2">
    <name type="scientific">Candidatus Kentrum sp. LPFa</name>
    <dbReference type="NCBI Taxonomy" id="2126335"/>
    <lineage>
        <taxon>Bacteria</taxon>
        <taxon>Pseudomonadati</taxon>
        <taxon>Pseudomonadota</taxon>
        <taxon>Gammaproteobacteria</taxon>
        <taxon>Candidatus Kentrum</taxon>
    </lineage>
</organism>
<feature type="transmembrane region" description="Helical" evidence="1">
    <location>
        <begin position="57"/>
        <end position="74"/>
    </location>
</feature>
<dbReference type="EMBL" id="CAADFK010000213">
    <property type="protein sequence ID" value="VFK20507.1"/>
    <property type="molecule type" value="Genomic_DNA"/>
</dbReference>
<keyword evidence="1" id="KW-0812">Transmembrane</keyword>
<evidence type="ECO:0000313" key="2">
    <source>
        <dbReference type="EMBL" id="VFK20507.1"/>
    </source>
</evidence>
<sequence length="78" mass="8715">MDWKEPTDGGNATAYKVQRRAEDAEGMDGCGQAVMGLSTNSTVTQPGKSRTNKADEIYRFLSFSSFLIVLFRIFRESE</sequence>
<proteinExistence type="predicted"/>
<keyword evidence="1" id="KW-0472">Membrane</keyword>
<keyword evidence="1" id="KW-1133">Transmembrane helix</keyword>